<dbReference type="PANTHER" id="PTHR30126:SF39">
    <property type="entry name" value="HTH-TYPE TRANSCRIPTIONAL REGULATOR CYSL"/>
    <property type="match status" value="1"/>
</dbReference>
<comment type="caution">
    <text evidence="6">The sequence shown here is derived from an EMBL/GenBank/DDBJ whole genome shotgun (WGS) entry which is preliminary data.</text>
</comment>
<dbReference type="SUPFAM" id="SSF46785">
    <property type="entry name" value="Winged helix' DNA-binding domain"/>
    <property type="match status" value="1"/>
</dbReference>
<reference evidence="6" key="1">
    <citation type="journal article" date="2014" name="Int. J. Syst. Evol. Microbiol.">
        <title>Complete genome of a new Firmicutes species belonging to the dominant human colonic microbiota ('Ruminococcus bicirculans') reveals two chromosomes and a selective capacity to utilize plant glucans.</title>
        <authorList>
            <consortium name="NISC Comparative Sequencing Program"/>
            <person name="Wegmann U."/>
            <person name="Louis P."/>
            <person name="Goesmann A."/>
            <person name="Henrissat B."/>
            <person name="Duncan S.H."/>
            <person name="Flint H.J."/>
        </authorList>
    </citation>
    <scope>NUCLEOTIDE SEQUENCE</scope>
    <source>
        <strain evidence="6">VKM B-1499</strain>
    </source>
</reference>
<dbReference type="InterPro" id="IPR036390">
    <property type="entry name" value="WH_DNA-bd_sf"/>
</dbReference>
<evidence type="ECO:0000313" key="7">
    <source>
        <dbReference type="Proteomes" id="UP001143509"/>
    </source>
</evidence>
<dbReference type="PROSITE" id="PS50931">
    <property type="entry name" value="HTH_LYSR"/>
    <property type="match status" value="1"/>
</dbReference>
<sequence length="291" mass="30444">MTLERLRIFVAVAERQHVTAAARALNLTQSAVSNAIAALEAEHDVHLFDRVGRGVVLNQTGLAFLPEAKAVLARAAAAEAALADMSALRRGRLTIFASQTIASAWLPRRLAAFHAAHPGVELDVAIGNTREVAEGVLSGAAELGLVEGEIDQPLLDQTVVGSDRLAVLVTPDHPWAGLRRLETQTLATQAWVLREAGSGTRSTLEAALRNAGVDPAALSIAMTLPSNEAVLAAAEAGAGATALSESVAYASVAAGRLVTAAFSLPERPFRLLRHSERYRSRAGDAFVAAMG</sequence>
<evidence type="ECO:0000256" key="3">
    <source>
        <dbReference type="ARBA" id="ARBA00023125"/>
    </source>
</evidence>
<dbReference type="Pfam" id="PF03466">
    <property type="entry name" value="LysR_substrate"/>
    <property type="match status" value="1"/>
</dbReference>
<evidence type="ECO:0000256" key="1">
    <source>
        <dbReference type="ARBA" id="ARBA00009437"/>
    </source>
</evidence>
<name>A0ABQ5T833_9CAUL</name>
<protein>
    <submittedName>
        <fullName evidence="6">LysR family transcriptional regulator</fullName>
    </submittedName>
</protein>
<dbReference type="SUPFAM" id="SSF53850">
    <property type="entry name" value="Periplasmic binding protein-like II"/>
    <property type="match status" value="1"/>
</dbReference>
<dbReference type="RefSeq" id="WP_271164785.1">
    <property type="nucleotide sequence ID" value="NZ_BSFD01000003.1"/>
</dbReference>
<proteinExistence type="inferred from homology"/>
<keyword evidence="7" id="KW-1185">Reference proteome</keyword>
<dbReference type="InterPro" id="IPR005119">
    <property type="entry name" value="LysR_subst-bd"/>
</dbReference>
<feature type="domain" description="HTH lysR-type" evidence="5">
    <location>
        <begin position="1"/>
        <end position="58"/>
    </location>
</feature>
<dbReference type="PANTHER" id="PTHR30126">
    <property type="entry name" value="HTH-TYPE TRANSCRIPTIONAL REGULATOR"/>
    <property type="match status" value="1"/>
</dbReference>
<reference evidence="6" key="2">
    <citation type="submission" date="2023-01" db="EMBL/GenBank/DDBJ databases">
        <authorList>
            <person name="Sun Q."/>
            <person name="Evtushenko L."/>
        </authorList>
    </citation>
    <scope>NUCLEOTIDE SEQUENCE</scope>
    <source>
        <strain evidence="6">VKM B-1499</strain>
    </source>
</reference>
<evidence type="ECO:0000256" key="4">
    <source>
        <dbReference type="ARBA" id="ARBA00023163"/>
    </source>
</evidence>
<keyword evidence="4" id="KW-0804">Transcription</keyword>
<evidence type="ECO:0000256" key="2">
    <source>
        <dbReference type="ARBA" id="ARBA00023015"/>
    </source>
</evidence>
<dbReference type="EMBL" id="BSFD01000003">
    <property type="protein sequence ID" value="GLK48558.1"/>
    <property type="molecule type" value="Genomic_DNA"/>
</dbReference>
<evidence type="ECO:0000313" key="6">
    <source>
        <dbReference type="EMBL" id="GLK48558.1"/>
    </source>
</evidence>
<comment type="similarity">
    <text evidence="1">Belongs to the LysR transcriptional regulatory family.</text>
</comment>
<gene>
    <name evidence="6" type="ORF">GCM10017620_15310</name>
</gene>
<dbReference type="InterPro" id="IPR000847">
    <property type="entry name" value="LysR_HTH_N"/>
</dbReference>
<dbReference type="InterPro" id="IPR036388">
    <property type="entry name" value="WH-like_DNA-bd_sf"/>
</dbReference>
<dbReference type="Gene3D" id="1.10.10.10">
    <property type="entry name" value="Winged helix-like DNA-binding domain superfamily/Winged helix DNA-binding domain"/>
    <property type="match status" value="1"/>
</dbReference>
<organism evidence="6 7">
    <name type="scientific">Brevundimonas intermedia</name>
    <dbReference type="NCBI Taxonomy" id="74315"/>
    <lineage>
        <taxon>Bacteria</taxon>
        <taxon>Pseudomonadati</taxon>
        <taxon>Pseudomonadota</taxon>
        <taxon>Alphaproteobacteria</taxon>
        <taxon>Caulobacterales</taxon>
        <taxon>Caulobacteraceae</taxon>
        <taxon>Brevundimonas</taxon>
    </lineage>
</organism>
<dbReference type="Gene3D" id="3.40.190.290">
    <property type="match status" value="1"/>
</dbReference>
<evidence type="ECO:0000259" key="5">
    <source>
        <dbReference type="PROSITE" id="PS50931"/>
    </source>
</evidence>
<dbReference type="Pfam" id="PF00126">
    <property type="entry name" value="HTH_1"/>
    <property type="match status" value="1"/>
</dbReference>
<dbReference type="Proteomes" id="UP001143509">
    <property type="component" value="Unassembled WGS sequence"/>
</dbReference>
<keyword evidence="3" id="KW-0238">DNA-binding</keyword>
<accession>A0ABQ5T833</accession>
<keyword evidence="2" id="KW-0805">Transcription regulation</keyword>
<dbReference type="PRINTS" id="PR00039">
    <property type="entry name" value="HTHLYSR"/>
</dbReference>